<evidence type="ECO:0000313" key="2">
    <source>
        <dbReference type="EMBL" id="KAG9671741.1"/>
    </source>
</evidence>
<sequence>MPSSKDSRKRRDDYSYLQSPMITVYVGPEQKEFGVHKALICSKSTFFDKACNGQFAQASIRIVRLEHISVTLFSILVSWLYYGRLAYAVPPNSDRNIEHDFNQFMCYDAKMENKGPQEQEQISADTTANTAISSTIGKSVPGRLVNDEPQGEDFKHKTIDPESYHRIPQQLDALYYAGDGLFLLADDPSTWPIDIIAHLYILGDYLDAQHFKNCILDAAKPGKSFDDNSRWMLPFVPSRSLVRLVYKNTPPGSPLRDVIIHRVVHGCVWMDPSDVYEDLPPEFLAKVMVSLGENLTDLLNC</sequence>
<gene>
    <name evidence="2" type="ORF">KCU76_g16823</name>
</gene>
<dbReference type="AlphaFoldDB" id="A0A9P8E193"/>
<dbReference type="PANTHER" id="PTHR47843:SF2">
    <property type="entry name" value="BTB DOMAIN-CONTAINING PROTEIN"/>
    <property type="match status" value="1"/>
</dbReference>
<dbReference type="OrthoDB" id="194443at2759"/>
<name>A0A9P8E193_AURME</name>
<evidence type="ECO:0000313" key="3">
    <source>
        <dbReference type="Proteomes" id="UP000779574"/>
    </source>
</evidence>
<comment type="caution">
    <text evidence="2">The sequence shown here is derived from an EMBL/GenBank/DDBJ whole genome shotgun (WGS) entry which is preliminary data.</text>
</comment>
<reference evidence="2" key="1">
    <citation type="journal article" date="2021" name="J Fungi (Basel)">
        <title>Virulence traits and population genomics of the black yeast Aureobasidium melanogenum.</title>
        <authorList>
            <person name="Cernosa A."/>
            <person name="Sun X."/>
            <person name="Gostincar C."/>
            <person name="Fang C."/>
            <person name="Gunde-Cimerman N."/>
            <person name="Song Z."/>
        </authorList>
    </citation>
    <scope>NUCLEOTIDE SEQUENCE</scope>
    <source>
        <strain evidence="2">EXF-9911</strain>
    </source>
</reference>
<dbReference type="Gene3D" id="3.30.710.10">
    <property type="entry name" value="Potassium Channel Kv1.1, Chain A"/>
    <property type="match status" value="1"/>
</dbReference>
<feature type="non-terminal residue" evidence="2">
    <location>
        <position position="1"/>
    </location>
</feature>
<feature type="domain" description="BTB" evidence="1">
    <location>
        <begin position="20"/>
        <end position="89"/>
    </location>
</feature>
<dbReference type="PANTHER" id="PTHR47843">
    <property type="entry name" value="BTB DOMAIN-CONTAINING PROTEIN-RELATED"/>
    <property type="match status" value="1"/>
</dbReference>
<organism evidence="2 3">
    <name type="scientific">Aureobasidium melanogenum</name>
    <name type="common">Aureobasidium pullulans var. melanogenum</name>
    <dbReference type="NCBI Taxonomy" id="46634"/>
    <lineage>
        <taxon>Eukaryota</taxon>
        <taxon>Fungi</taxon>
        <taxon>Dikarya</taxon>
        <taxon>Ascomycota</taxon>
        <taxon>Pezizomycotina</taxon>
        <taxon>Dothideomycetes</taxon>
        <taxon>Dothideomycetidae</taxon>
        <taxon>Dothideales</taxon>
        <taxon>Saccotheciaceae</taxon>
        <taxon>Aureobasidium</taxon>
    </lineage>
</organism>
<dbReference type="PROSITE" id="PS50097">
    <property type="entry name" value="BTB"/>
    <property type="match status" value="1"/>
</dbReference>
<dbReference type="SUPFAM" id="SSF54695">
    <property type="entry name" value="POZ domain"/>
    <property type="match status" value="1"/>
</dbReference>
<accession>A0A9P8E193</accession>
<dbReference type="EMBL" id="JAHFXF010001250">
    <property type="protein sequence ID" value="KAG9671741.1"/>
    <property type="molecule type" value="Genomic_DNA"/>
</dbReference>
<evidence type="ECO:0000259" key="1">
    <source>
        <dbReference type="PROSITE" id="PS50097"/>
    </source>
</evidence>
<dbReference type="Proteomes" id="UP000779574">
    <property type="component" value="Unassembled WGS sequence"/>
</dbReference>
<proteinExistence type="predicted"/>
<dbReference type="CDD" id="cd18186">
    <property type="entry name" value="BTB_POZ_ZBTB_KLHL-like"/>
    <property type="match status" value="1"/>
</dbReference>
<dbReference type="InterPro" id="IPR000210">
    <property type="entry name" value="BTB/POZ_dom"/>
</dbReference>
<dbReference type="InterPro" id="IPR011333">
    <property type="entry name" value="SKP1/BTB/POZ_sf"/>
</dbReference>
<dbReference type="Pfam" id="PF00651">
    <property type="entry name" value="BTB"/>
    <property type="match status" value="1"/>
</dbReference>
<protein>
    <recommendedName>
        <fullName evidence="1">BTB domain-containing protein</fullName>
    </recommendedName>
</protein>
<reference evidence="2" key="2">
    <citation type="submission" date="2021-08" db="EMBL/GenBank/DDBJ databases">
        <authorList>
            <person name="Gostincar C."/>
            <person name="Sun X."/>
            <person name="Song Z."/>
            <person name="Gunde-Cimerman N."/>
        </authorList>
    </citation>
    <scope>NUCLEOTIDE SEQUENCE</scope>
    <source>
        <strain evidence="2">EXF-9911</strain>
    </source>
</reference>